<dbReference type="SMART" id="SM00353">
    <property type="entry name" value="HLH"/>
    <property type="match status" value="1"/>
</dbReference>
<dbReference type="EMBL" id="OC915213">
    <property type="protein sequence ID" value="CAD7639282.1"/>
    <property type="molecule type" value="Genomic_DNA"/>
</dbReference>
<dbReference type="EMBL" id="CAJPVJ010000388">
    <property type="protein sequence ID" value="CAG2162295.1"/>
    <property type="molecule type" value="Genomic_DNA"/>
</dbReference>
<dbReference type="InterPro" id="IPR036638">
    <property type="entry name" value="HLH_DNA-bd_sf"/>
</dbReference>
<proteinExistence type="predicted"/>
<evidence type="ECO:0000256" key="5">
    <source>
        <dbReference type="ARBA" id="ARBA00022833"/>
    </source>
</evidence>
<dbReference type="InterPro" id="IPR013087">
    <property type="entry name" value="Znf_C2H2_type"/>
</dbReference>
<dbReference type="PANTHER" id="PTHR24406">
    <property type="entry name" value="TRANSCRIPTIONAL REPRESSOR CTCFL-RELATED"/>
    <property type="match status" value="1"/>
</dbReference>
<protein>
    <submittedName>
        <fullName evidence="11">Uncharacterized protein</fullName>
    </submittedName>
</protein>
<dbReference type="InterPro" id="IPR011598">
    <property type="entry name" value="bHLH_dom"/>
</dbReference>
<dbReference type="PROSITE" id="PS50157">
    <property type="entry name" value="ZINC_FINGER_C2H2_2"/>
    <property type="match status" value="3"/>
</dbReference>
<keyword evidence="2" id="KW-0479">Metal-binding</keyword>
<evidence type="ECO:0000259" key="10">
    <source>
        <dbReference type="PROSITE" id="PS50888"/>
    </source>
</evidence>
<evidence type="ECO:0000256" key="3">
    <source>
        <dbReference type="ARBA" id="ARBA00022737"/>
    </source>
</evidence>
<keyword evidence="3" id="KW-0677">Repeat</keyword>
<evidence type="ECO:0000256" key="4">
    <source>
        <dbReference type="ARBA" id="ARBA00022771"/>
    </source>
</evidence>
<feature type="region of interest" description="Disordered" evidence="8">
    <location>
        <begin position="416"/>
        <end position="477"/>
    </location>
</feature>
<sequence length="550" mass="62227">MHTMCELLVNDLLDELSAENRRLLSELQFVSKLCQMLDQMRDKCKVLAQNCKCHTNRQLIHELLVIENDVQCIEQAHITPIGVNGHEVNATVVKGRLSVDRQPVKDSRRSVATNSSSRVGPKAIVSHETYLMDKRTGHVMDRNVTQVTVVHKSTGVECYECGQLFMTTDQLDRHMSDTHAMSVFMTQDLLRRHMNAEHMKTTKSMANEESVDHLLCRKCSQLFDTTSELAVHMKCAHILKKYVCRECKQQLNTDNELISHWAQYHVIPTEKSKTSKASKDHRKSSDPKLITEILIQKSQNISNLLTINETTVSEPLKQLSTTSSPASLLSTTSSVKPFKCGLNGCGERFQSVTTLFAHKMAEHNGQPGPNATSTSILDHKYHTYTHCHLKRSQKIRAKRLLAANIPATQQSIAVSSGVEIPPQEVPNAEPSKSSGSKRWHSGVTELKPKSILKQVPKPSPSRASEVHNQTERQRRDHLRQSFGLLRNELPKECHKKDDKSPNIRTLCRAIACIESLNGDHQRLQKYLKTERHKNEFLLKRLASCVKSEPD</sequence>
<feature type="compositionally biased region" description="Basic and acidic residues" evidence="8">
    <location>
        <begin position="464"/>
        <end position="474"/>
    </location>
</feature>
<evidence type="ECO:0000256" key="7">
    <source>
        <dbReference type="PROSITE-ProRule" id="PRU00042"/>
    </source>
</evidence>
<keyword evidence="4 7" id="KW-0863">Zinc-finger</keyword>
<dbReference type="GO" id="GO:0005634">
    <property type="term" value="C:nucleus"/>
    <property type="evidence" value="ECO:0007669"/>
    <property type="project" value="UniProtKB-SubCell"/>
</dbReference>
<evidence type="ECO:0000259" key="9">
    <source>
        <dbReference type="PROSITE" id="PS50157"/>
    </source>
</evidence>
<keyword evidence="12" id="KW-1185">Reference proteome</keyword>
<dbReference type="OrthoDB" id="8117402at2759"/>
<dbReference type="Gene3D" id="4.10.280.10">
    <property type="entry name" value="Helix-loop-helix DNA-binding domain"/>
    <property type="match status" value="1"/>
</dbReference>
<evidence type="ECO:0000256" key="1">
    <source>
        <dbReference type="ARBA" id="ARBA00004123"/>
    </source>
</evidence>
<dbReference type="Gene3D" id="3.30.160.60">
    <property type="entry name" value="Classic Zinc Finger"/>
    <property type="match status" value="1"/>
</dbReference>
<dbReference type="InterPro" id="IPR050888">
    <property type="entry name" value="ZnF_C2H2-type_TF"/>
</dbReference>
<evidence type="ECO:0000313" key="12">
    <source>
        <dbReference type="Proteomes" id="UP000728032"/>
    </source>
</evidence>
<evidence type="ECO:0000256" key="6">
    <source>
        <dbReference type="ARBA" id="ARBA00023242"/>
    </source>
</evidence>
<accession>A0A7R9LF89</accession>
<feature type="domain" description="C2H2-type" evidence="9">
    <location>
        <begin position="156"/>
        <end position="180"/>
    </location>
</feature>
<evidence type="ECO:0000313" key="11">
    <source>
        <dbReference type="EMBL" id="CAD7639282.1"/>
    </source>
</evidence>
<dbReference type="GO" id="GO:0008270">
    <property type="term" value="F:zinc ion binding"/>
    <property type="evidence" value="ECO:0007669"/>
    <property type="project" value="UniProtKB-KW"/>
</dbReference>
<comment type="subcellular location">
    <subcellularLocation>
        <location evidence="1">Nucleus</location>
    </subcellularLocation>
</comment>
<dbReference type="AlphaFoldDB" id="A0A7R9LF89"/>
<name>A0A7R9LF89_9ACAR</name>
<dbReference type="SUPFAM" id="SSF47459">
    <property type="entry name" value="HLH, helix-loop-helix DNA-binding domain"/>
    <property type="match status" value="1"/>
</dbReference>
<keyword evidence="5" id="KW-0862">Zinc</keyword>
<feature type="domain" description="C2H2-type" evidence="9">
    <location>
        <begin position="338"/>
        <end position="368"/>
    </location>
</feature>
<evidence type="ECO:0000256" key="2">
    <source>
        <dbReference type="ARBA" id="ARBA00022723"/>
    </source>
</evidence>
<dbReference type="PROSITE" id="PS00028">
    <property type="entry name" value="ZINC_FINGER_C2H2_1"/>
    <property type="match status" value="4"/>
</dbReference>
<reference evidence="11" key="1">
    <citation type="submission" date="2020-11" db="EMBL/GenBank/DDBJ databases">
        <authorList>
            <person name="Tran Van P."/>
        </authorList>
    </citation>
    <scope>NUCLEOTIDE SEQUENCE</scope>
</reference>
<dbReference type="GO" id="GO:0046983">
    <property type="term" value="F:protein dimerization activity"/>
    <property type="evidence" value="ECO:0007669"/>
    <property type="project" value="InterPro"/>
</dbReference>
<gene>
    <name evidence="11" type="ORF">ONB1V03_LOCUS1893</name>
</gene>
<dbReference type="Pfam" id="PF00010">
    <property type="entry name" value="HLH"/>
    <property type="match status" value="1"/>
</dbReference>
<organism evidence="11">
    <name type="scientific">Oppiella nova</name>
    <dbReference type="NCBI Taxonomy" id="334625"/>
    <lineage>
        <taxon>Eukaryota</taxon>
        <taxon>Metazoa</taxon>
        <taxon>Ecdysozoa</taxon>
        <taxon>Arthropoda</taxon>
        <taxon>Chelicerata</taxon>
        <taxon>Arachnida</taxon>
        <taxon>Acari</taxon>
        <taxon>Acariformes</taxon>
        <taxon>Sarcoptiformes</taxon>
        <taxon>Oribatida</taxon>
        <taxon>Brachypylina</taxon>
        <taxon>Oppioidea</taxon>
        <taxon>Oppiidae</taxon>
        <taxon>Oppiella</taxon>
    </lineage>
</organism>
<dbReference type="SMART" id="SM00355">
    <property type="entry name" value="ZnF_C2H2"/>
    <property type="match status" value="4"/>
</dbReference>
<dbReference type="Proteomes" id="UP000728032">
    <property type="component" value="Unassembled WGS sequence"/>
</dbReference>
<keyword evidence="6" id="KW-0539">Nucleus</keyword>
<feature type="domain" description="BHLH" evidence="10">
    <location>
        <begin position="462"/>
        <end position="516"/>
    </location>
</feature>
<feature type="domain" description="C2H2-type" evidence="9">
    <location>
        <begin position="214"/>
        <end position="242"/>
    </location>
</feature>
<dbReference type="PROSITE" id="PS50888">
    <property type="entry name" value="BHLH"/>
    <property type="match status" value="1"/>
</dbReference>
<evidence type="ECO:0000256" key="8">
    <source>
        <dbReference type="SAM" id="MobiDB-lite"/>
    </source>
</evidence>